<name>A0A4R2RZD5_9BACL</name>
<feature type="transmembrane region" description="Helical" evidence="1">
    <location>
        <begin position="12"/>
        <end position="32"/>
    </location>
</feature>
<dbReference type="EMBL" id="SLXV01000003">
    <property type="protein sequence ID" value="TCP70279.1"/>
    <property type="molecule type" value="Genomic_DNA"/>
</dbReference>
<protein>
    <submittedName>
        <fullName evidence="2">Uncharacterized protein</fullName>
    </submittedName>
</protein>
<gene>
    <name evidence="2" type="ORF">EDD57_10395</name>
</gene>
<dbReference type="Proteomes" id="UP000294746">
    <property type="component" value="Unassembled WGS sequence"/>
</dbReference>
<evidence type="ECO:0000256" key="1">
    <source>
        <dbReference type="SAM" id="Phobius"/>
    </source>
</evidence>
<proteinExistence type="predicted"/>
<sequence>MFKITWDMGPIAQILNVAVLMIVVIYVIRLVIKILKK</sequence>
<accession>A0A4R2RZD5</accession>
<dbReference type="AlphaFoldDB" id="A0A4R2RZD5"/>
<comment type="caution">
    <text evidence="2">The sequence shown here is derived from an EMBL/GenBank/DDBJ whole genome shotgun (WGS) entry which is preliminary data.</text>
</comment>
<keyword evidence="1" id="KW-1133">Transmembrane helix</keyword>
<reference evidence="2 3" key="1">
    <citation type="submission" date="2019-03" db="EMBL/GenBank/DDBJ databases">
        <title>Genomic Encyclopedia of Type Strains, Phase IV (KMG-IV): sequencing the most valuable type-strain genomes for metagenomic binning, comparative biology and taxonomic classification.</title>
        <authorList>
            <person name="Goeker M."/>
        </authorList>
    </citation>
    <scope>NUCLEOTIDE SEQUENCE [LARGE SCALE GENOMIC DNA]</scope>
    <source>
        <strain evidence="2 3">DSM 46831</strain>
    </source>
</reference>
<evidence type="ECO:0000313" key="3">
    <source>
        <dbReference type="Proteomes" id="UP000294746"/>
    </source>
</evidence>
<evidence type="ECO:0000313" key="2">
    <source>
        <dbReference type="EMBL" id="TCP70279.1"/>
    </source>
</evidence>
<organism evidence="2 3">
    <name type="scientific">Baia soyae</name>
    <dbReference type="NCBI Taxonomy" id="1544746"/>
    <lineage>
        <taxon>Bacteria</taxon>
        <taxon>Bacillati</taxon>
        <taxon>Bacillota</taxon>
        <taxon>Bacilli</taxon>
        <taxon>Bacillales</taxon>
        <taxon>Thermoactinomycetaceae</taxon>
        <taxon>Baia</taxon>
    </lineage>
</organism>
<keyword evidence="1" id="KW-0472">Membrane</keyword>
<keyword evidence="3" id="KW-1185">Reference proteome</keyword>
<keyword evidence="1" id="KW-0812">Transmembrane</keyword>